<dbReference type="PANTHER" id="PTHR43046">
    <property type="entry name" value="GDP-MANNOSE MANNOSYL HYDROLASE"/>
    <property type="match status" value="1"/>
</dbReference>
<dbReference type="EMBL" id="LCNT01000005">
    <property type="protein sequence ID" value="KKU60965.1"/>
    <property type="molecule type" value="Genomic_DNA"/>
</dbReference>
<reference evidence="4 5" key="1">
    <citation type="journal article" date="2015" name="Nature">
        <title>rRNA introns, odd ribosomes, and small enigmatic genomes across a large radiation of phyla.</title>
        <authorList>
            <person name="Brown C.T."/>
            <person name="Hug L.A."/>
            <person name="Thomas B.C."/>
            <person name="Sharon I."/>
            <person name="Castelle C.J."/>
            <person name="Singh A."/>
            <person name="Wilkins M.J."/>
            <person name="Williams K.H."/>
            <person name="Banfield J.F."/>
        </authorList>
    </citation>
    <scope>NUCLEOTIDE SEQUENCE [LARGE SCALE GENOMIC DNA]</scope>
</reference>
<comment type="cofactor">
    <cofactor evidence="1">
        <name>Mg(2+)</name>
        <dbReference type="ChEBI" id="CHEBI:18420"/>
    </cofactor>
</comment>
<accession>A0A0G1UTB1</accession>
<organism evidence="4 5">
    <name type="scientific">Candidatus Beckwithbacteria bacterium GW2011_GWB1_47_15</name>
    <dbReference type="NCBI Taxonomy" id="1618371"/>
    <lineage>
        <taxon>Bacteria</taxon>
        <taxon>Candidatus Beckwithiibacteriota</taxon>
    </lineage>
</organism>
<dbReference type="SUPFAM" id="SSF55811">
    <property type="entry name" value="Nudix"/>
    <property type="match status" value="1"/>
</dbReference>
<dbReference type="CDD" id="cd02883">
    <property type="entry name" value="NUDIX_Hydrolase"/>
    <property type="match status" value="1"/>
</dbReference>
<dbReference type="Pfam" id="PF00293">
    <property type="entry name" value="NUDIX"/>
    <property type="match status" value="1"/>
</dbReference>
<comment type="caution">
    <text evidence="4">The sequence shown here is derived from an EMBL/GenBank/DDBJ whole genome shotgun (WGS) entry which is preliminary data.</text>
</comment>
<sequence length="157" mass="17778">MEKIFDFLHAIKLCATRYSINLMTVRTQVVIAIIKNKIGNVLLLKRLRVETAKDGAQLMWAFPGGKPNTGESLEDAVVREVKQETGFNIKVLEKISERDHPQFPAHIIYFACELADFRVKPILDIHEVSEIKWVEPTALSNYFTSDLDAHVAKSLGI</sequence>
<dbReference type="Gene3D" id="3.90.79.10">
    <property type="entry name" value="Nucleoside Triphosphate Pyrophosphohydrolase"/>
    <property type="match status" value="1"/>
</dbReference>
<evidence type="ECO:0000256" key="2">
    <source>
        <dbReference type="ARBA" id="ARBA00022801"/>
    </source>
</evidence>
<evidence type="ECO:0000256" key="1">
    <source>
        <dbReference type="ARBA" id="ARBA00001946"/>
    </source>
</evidence>
<dbReference type="GO" id="GO:0016787">
    <property type="term" value="F:hydrolase activity"/>
    <property type="evidence" value="ECO:0007669"/>
    <property type="project" value="UniProtKB-KW"/>
</dbReference>
<evidence type="ECO:0000259" key="3">
    <source>
        <dbReference type="PROSITE" id="PS51462"/>
    </source>
</evidence>
<evidence type="ECO:0000313" key="4">
    <source>
        <dbReference type="EMBL" id="KKU60965.1"/>
    </source>
</evidence>
<dbReference type="InterPro" id="IPR000086">
    <property type="entry name" value="NUDIX_hydrolase_dom"/>
</dbReference>
<dbReference type="PRINTS" id="PR00502">
    <property type="entry name" value="NUDIXFAMILY"/>
</dbReference>
<gene>
    <name evidence="4" type="ORF">UX85_C0005G0002</name>
</gene>
<name>A0A0G1UTB1_9BACT</name>
<dbReference type="PROSITE" id="PS51462">
    <property type="entry name" value="NUDIX"/>
    <property type="match status" value="1"/>
</dbReference>
<feature type="domain" description="Nudix hydrolase" evidence="3">
    <location>
        <begin position="25"/>
        <end position="157"/>
    </location>
</feature>
<dbReference type="PANTHER" id="PTHR43046:SF14">
    <property type="entry name" value="MUTT_NUDIX FAMILY PROTEIN"/>
    <property type="match status" value="1"/>
</dbReference>
<protein>
    <recommendedName>
        <fullName evidence="3">Nudix hydrolase domain-containing protein</fullName>
    </recommendedName>
</protein>
<dbReference type="InterPro" id="IPR020476">
    <property type="entry name" value="Nudix_hydrolase"/>
</dbReference>
<dbReference type="InterPro" id="IPR015797">
    <property type="entry name" value="NUDIX_hydrolase-like_dom_sf"/>
</dbReference>
<evidence type="ECO:0000313" key="5">
    <source>
        <dbReference type="Proteomes" id="UP000033860"/>
    </source>
</evidence>
<dbReference type="AlphaFoldDB" id="A0A0G1UTB1"/>
<proteinExistence type="predicted"/>
<dbReference type="Proteomes" id="UP000033860">
    <property type="component" value="Unassembled WGS sequence"/>
</dbReference>
<keyword evidence="2" id="KW-0378">Hydrolase</keyword>